<organism evidence="3 4">
    <name type="scientific">Nocardia rhamnosiphila</name>
    <dbReference type="NCBI Taxonomy" id="426716"/>
    <lineage>
        <taxon>Bacteria</taxon>
        <taxon>Bacillati</taxon>
        <taxon>Actinomycetota</taxon>
        <taxon>Actinomycetes</taxon>
        <taxon>Mycobacteriales</taxon>
        <taxon>Nocardiaceae</taxon>
        <taxon>Nocardia</taxon>
    </lineage>
</organism>
<dbReference type="EC" id="2.1.1.-" evidence="3"/>
<dbReference type="GO" id="GO:0032259">
    <property type="term" value="P:methylation"/>
    <property type="evidence" value="ECO:0007669"/>
    <property type="project" value="UniProtKB-KW"/>
</dbReference>
<dbReference type="Proteomes" id="UP001550628">
    <property type="component" value="Unassembled WGS sequence"/>
</dbReference>
<comment type="caution">
    <text evidence="3">The sequence shown here is derived from an EMBL/GenBank/DDBJ whole genome shotgun (WGS) entry which is preliminary data.</text>
</comment>
<reference evidence="3 4" key="1">
    <citation type="submission" date="2024-06" db="EMBL/GenBank/DDBJ databases">
        <title>The Natural Products Discovery Center: Release of the First 8490 Sequenced Strains for Exploring Actinobacteria Biosynthetic Diversity.</title>
        <authorList>
            <person name="Kalkreuter E."/>
            <person name="Kautsar S.A."/>
            <person name="Yang D."/>
            <person name="Bader C.D."/>
            <person name="Teijaro C.N."/>
            <person name="Fluegel L."/>
            <person name="Davis C.M."/>
            <person name="Simpson J.R."/>
            <person name="Lauterbach L."/>
            <person name="Steele A.D."/>
            <person name="Gui C."/>
            <person name="Meng S."/>
            <person name="Li G."/>
            <person name="Viehrig K."/>
            <person name="Ye F."/>
            <person name="Su P."/>
            <person name="Kiefer A.F."/>
            <person name="Nichols A."/>
            <person name="Cepeda A.J."/>
            <person name="Yan W."/>
            <person name="Fan B."/>
            <person name="Jiang Y."/>
            <person name="Adhikari A."/>
            <person name="Zheng C.-J."/>
            <person name="Schuster L."/>
            <person name="Cowan T.M."/>
            <person name="Smanski M.J."/>
            <person name="Chevrette M.G."/>
            <person name="De Carvalho L.P.S."/>
            <person name="Shen B."/>
        </authorList>
    </citation>
    <scope>NUCLEOTIDE SEQUENCE [LARGE SCALE GENOMIC DNA]</scope>
    <source>
        <strain evidence="3 4">NPDC019708</strain>
    </source>
</reference>
<dbReference type="InterPro" id="IPR029063">
    <property type="entry name" value="SAM-dependent_MTases_sf"/>
</dbReference>
<dbReference type="GO" id="GO:0008168">
    <property type="term" value="F:methyltransferase activity"/>
    <property type="evidence" value="ECO:0007669"/>
    <property type="project" value="UniProtKB-KW"/>
</dbReference>
<dbReference type="InterPro" id="IPR007213">
    <property type="entry name" value="Ppm1/Ppm2/Tcmp"/>
</dbReference>
<gene>
    <name evidence="3" type="ORF">ABZ510_05980</name>
</gene>
<dbReference type="SUPFAM" id="SSF53335">
    <property type="entry name" value="S-adenosyl-L-methionine-dependent methyltransferases"/>
    <property type="match status" value="1"/>
</dbReference>
<dbReference type="PANTHER" id="PTHR43619:SF2">
    <property type="entry name" value="S-ADENOSYL-L-METHIONINE-DEPENDENT METHYLTRANSFERASES SUPERFAMILY PROTEIN"/>
    <property type="match status" value="1"/>
</dbReference>
<dbReference type="EMBL" id="JBEYBF010000002">
    <property type="protein sequence ID" value="MEU1951393.1"/>
    <property type="molecule type" value="Genomic_DNA"/>
</dbReference>
<dbReference type="RefSeq" id="WP_030524909.1">
    <property type="nucleotide sequence ID" value="NZ_JBEXYG010000001.1"/>
</dbReference>
<dbReference type="Pfam" id="PF04072">
    <property type="entry name" value="LCM"/>
    <property type="match status" value="1"/>
</dbReference>
<evidence type="ECO:0000313" key="4">
    <source>
        <dbReference type="Proteomes" id="UP001550628"/>
    </source>
</evidence>
<protein>
    <submittedName>
        <fullName evidence="3">Class I SAM-dependent methyltransferase</fullName>
        <ecNumber evidence="3">2.1.1.-</ecNumber>
    </submittedName>
</protein>
<name>A0ABV2WKI2_9NOCA</name>
<keyword evidence="2 3" id="KW-0808">Transferase</keyword>
<dbReference type="GeneID" id="96246795"/>
<evidence type="ECO:0000256" key="2">
    <source>
        <dbReference type="ARBA" id="ARBA00022679"/>
    </source>
</evidence>
<proteinExistence type="predicted"/>
<accession>A0ABV2WKI2</accession>
<keyword evidence="4" id="KW-1185">Reference proteome</keyword>
<dbReference type="PANTHER" id="PTHR43619">
    <property type="entry name" value="S-ADENOSYL-L-METHIONINE-DEPENDENT METHYLTRANSFERASE YKTD-RELATED"/>
    <property type="match status" value="1"/>
</dbReference>
<keyword evidence="1 3" id="KW-0489">Methyltransferase</keyword>
<dbReference type="InterPro" id="IPR016874">
    <property type="entry name" value="TcmP-like"/>
</dbReference>
<evidence type="ECO:0000313" key="3">
    <source>
        <dbReference type="EMBL" id="MEU1951393.1"/>
    </source>
</evidence>
<evidence type="ECO:0000256" key="1">
    <source>
        <dbReference type="ARBA" id="ARBA00022603"/>
    </source>
</evidence>
<dbReference type="PIRSF" id="PIRSF028177">
    <property type="entry name" value="Polyketide_synth_Omtfrase_TcmP"/>
    <property type="match status" value="1"/>
</dbReference>
<sequence length="274" mass="30084">MPSQQLGLSPAQETLFLTLCARAMDSTEPNPILGDTLAAAVADRIAEDTGYDFAKLKLTPSLVASTALRAKKLDDVIHQFVTTHPDAIVVDLGCGLDTRLARCTPPSGVDWYDVDLPEVTDLRQRYLPDRSHLVAADVTEPNWSQALPDDRPAMIVAEGLLPFLPGDSFQTMIRQLVTRLSAGELALNGYTRFAAWAMKYHPSIKALGIDAAQGFDDPHEPEHWDAGLTLVAEQLLTRAPEVAAFPQPVRALTRLMARSTAMSRQGTRILHYRF</sequence>
<dbReference type="Gene3D" id="3.40.50.150">
    <property type="entry name" value="Vaccinia Virus protein VP39"/>
    <property type="match status" value="1"/>
</dbReference>